<dbReference type="PROSITE" id="PS51257">
    <property type="entry name" value="PROKAR_LIPOPROTEIN"/>
    <property type="match status" value="1"/>
</dbReference>
<sequence>MFKLSKCAVTAVFPVLLAGCSGGTLDCSDVVTKETVVDIVVSNIQTAVWGREAFDREILSNFDVTNIKTLGYDDATDRYHCAASLDFELKGNPKSFDIEYVNSYLEEVGDTEVAVYDINDIKGKLLFMVAATGG</sequence>
<evidence type="ECO:0000256" key="1">
    <source>
        <dbReference type="SAM" id="SignalP"/>
    </source>
</evidence>
<dbReference type="AlphaFoldDB" id="A0A1I4NIQ2"/>
<dbReference type="STRING" id="488535.SAMN04487963_1420"/>
<dbReference type="Proteomes" id="UP000198519">
    <property type="component" value="Unassembled WGS sequence"/>
</dbReference>
<gene>
    <name evidence="2" type="ORF">SAMN04487963_1420</name>
</gene>
<reference evidence="3" key="1">
    <citation type="submission" date="2016-10" db="EMBL/GenBank/DDBJ databases">
        <authorList>
            <person name="Varghese N."/>
            <person name="Submissions S."/>
        </authorList>
    </citation>
    <scope>NUCLEOTIDE SEQUENCE [LARGE SCALE GENOMIC DNA]</scope>
    <source>
        <strain evidence="3">CGMCC 1.7061</strain>
    </source>
</reference>
<accession>A0A1I4NIQ2</accession>
<name>A0A1I4NIQ2_9GAMM</name>
<dbReference type="OrthoDB" id="5889552at2"/>
<dbReference type="EMBL" id="FOUE01000002">
    <property type="protein sequence ID" value="SFM15197.1"/>
    <property type="molecule type" value="Genomic_DNA"/>
</dbReference>
<evidence type="ECO:0000313" key="3">
    <source>
        <dbReference type="Proteomes" id="UP000198519"/>
    </source>
</evidence>
<proteinExistence type="predicted"/>
<dbReference type="RefSeq" id="WP_139214340.1">
    <property type="nucleotide sequence ID" value="NZ_FOUE01000002.1"/>
</dbReference>
<keyword evidence="1" id="KW-0732">Signal</keyword>
<evidence type="ECO:0000313" key="2">
    <source>
        <dbReference type="EMBL" id="SFM15197.1"/>
    </source>
</evidence>
<organism evidence="2 3">
    <name type="scientific">Marinobacter zhejiangensis</name>
    <dbReference type="NCBI Taxonomy" id="488535"/>
    <lineage>
        <taxon>Bacteria</taxon>
        <taxon>Pseudomonadati</taxon>
        <taxon>Pseudomonadota</taxon>
        <taxon>Gammaproteobacteria</taxon>
        <taxon>Pseudomonadales</taxon>
        <taxon>Marinobacteraceae</taxon>
        <taxon>Marinobacter</taxon>
    </lineage>
</organism>
<feature type="signal peptide" evidence="1">
    <location>
        <begin position="1"/>
        <end position="18"/>
    </location>
</feature>
<feature type="chain" id="PRO_5011555683" evidence="1">
    <location>
        <begin position="19"/>
        <end position="134"/>
    </location>
</feature>
<keyword evidence="3" id="KW-1185">Reference proteome</keyword>
<protein>
    <submittedName>
        <fullName evidence="2">Uncharacterized protein</fullName>
    </submittedName>
</protein>